<organism evidence="6 7">
    <name type="scientific">Halanaerobium congolense</name>
    <dbReference type="NCBI Taxonomy" id="54121"/>
    <lineage>
        <taxon>Bacteria</taxon>
        <taxon>Bacillati</taxon>
        <taxon>Bacillota</taxon>
        <taxon>Clostridia</taxon>
        <taxon>Halanaerobiales</taxon>
        <taxon>Halanaerobiaceae</taxon>
        <taxon>Halanaerobium</taxon>
    </lineage>
</organism>
<evidence type="ECO:0000313" key="7">
    <source>
        <dbReference type="Proteomes" id="UP000324896"/>
    </source>
</evidence>
<dbReference type="Gene3D" id="1.20.1090.10">
    <property type="entry name" value="Dehydroquinate synthase-like - alpha domain"/>
    <property type="match status" value="1"/>
</dbReference>
<accession>A0A1G6KI85</accession>
<evidence type="ECO:0000313" key="6">
    <source>
        <dbReference type="EMBL" id="SDC30779.1"/>
    </source>
</evidence>
<dbReference type="InterPro" id="IPR039697">
    <property type="entry name" value="Alcohol_dehydrogenase_Fe"/>
</dbReference>
<dbReference type="PANTHER" id="PTHR11496:SF102">
    <property type="entry name" value="ALCOHOL DEHYDROGENASE 4"/>
    <property type="match status" value="1"/>
</dbReference>
<keyword evidence="3" id="KW-0520">NAD</keyword>
<evidence type="ECO:0000256" key="3">
    <source>
        <dbReference type="ARBA" id="ARBA00023027"/>
    </source>
</evidence>
<keyword evidence="2" id="KW-0560">Oxidoreductase</keyword>
<feature type="domain" description="Fe-containing alcohol dehydrogenase-like C-terminal" evidence="5">
    <location>
        <begin position="211"/>
        <end position="406"/>
    </location>
</feature>
<reference evidence="6 7" key="1">
    <citation type="submission" date="2016-10" db="EMBL/GenBank/DDBJ databases">
        <authorList>
            <person name="Varghese N."/>
            <person name="Submissions S."/>
        </authorList>
    </citation>
    <scope>NUCLEOTIDE SEQUENCE [LARGE SCALE GENOMIC DNA]</scope>
    <source>
        <strain evidence="6 7">WG10</strain>
    </source>
</reference>
<dbReference type="CDD" id="cd08551">
    <property type="entry name" value="Fe-ADH"/>
    <property type="match status" value="1"/>
</dbReference>
<gene>
    <name evidence="6" type="ORF">SAMN04488597_104132</name>
</gene>
<dbReference type="GO" id="GO:0046872">
    <property type="term" value="F:metal ion binding"/>
    <property type="evidence" value="ECO:0007669"/>
    <property type="project" value="InterPro"/>
</dbReference>
<feature type="domain" description="Alcohol dehydrogenase iron-type/glycerol dehydrogenase GldA" evidence="4">
    <location>
        <begin position="33"/>
        <end position="199"/>
    </location>
</feature>
<evidence type="ECO:0000256" key="2">
    <source>
        <dbReference type="ARBA" id="ARBA00023002"/>
    </source>
</evidence>
<dbReference type="SUPFAM" id="SSF56796">
    <property type="entry name" value="Dehydroquinate synthase-like"/>
    <property type="match status" value="1"/>
</dbReference>
<dbReference type="InterPro" id="IPR018211">
    <property type="entry name" value="ADH_Fe_CS"/>
</dbReference>
<proteinExistence type="inferred from homology"/>
<dbReference type="Pfam" id="PF00465">
    <property type="entry name" value="Fe-ADH"/>
    <property type="match status" value="1"/>
</dbReference>
<dbReference type="InterPro" id="IPR001670">
    <property type="entry name" value="ADH_Fe/GldA"/>
</dbReference>
<dbReference type="InterPro" id="IPR056798">
    <property type="entry name" value="ADH_Fe_C"/>
</dbReference>
<name>A0A1G6KI85_9FIRM</name>
<dbReference type="AlphaFoldDB" id="A0A1G6KI85"/>
<dbReference type="Gene3D" id="3.40.50.1970">
    <property type="match status" value="1"/>
</dbReference>
<dbReference type="Pfam" id="PF25137">
    <property type="entry name" value="ADH_Fe_C"/>
    <property type="match status" value="1"/>
</dbReference>
<dbReference type="RefSeq" id="WP_188116890.1">
    <property type="nucleotide sequence ID" value="NZ_FMYT01000004.1"/>
</dbReference>
<dbReference type="GO" id="GO:0004022">
    <property type="term" value="F:alcohol dehydrogenase (NAD+) activity"/>
    <property type="evidence" value="ECO:0007669"/>
    <property type="project" value="TreeGrafter"/>
</dbReference>
<evidence type="ECO:0000259" key="5">
    <source>
        <dbReference type="Pfam" id="PF25137"/>
    </source>
</evidence>
<dbReference type="Proteomes" id="UP000324896">
    <property type="component" value="Unassembled WGS sequence"/>
</dbReference>
<comment type="similarity">
    <text evidence="1">Belongs to the iron-containing alcohol dehydrogenase family.</text>
</comment>
<dbReference type="PANTHER" id="PTHR11496">
    <property type="entry name" value="ALCOHOL DEHYDROGENASE"/>
    <property type="match status" value="1"/>
</dbReference>
<dbReference type="PROSITE" id="PS00913">
    <property type="entry name" value="ADH_IRON_1"/>
    <property type="match status" value="1"/>
</dbReference>
<dbReference type="EMBL" id="FMYT01000004">
    <property type="protein sequence ID" value="SDC30779.1"/>
    <property type="molecule type" value="Genomic_DNA"/>
</dbReference>
<protein>
    <submittedName>
        <fullName evidence="6">Alcohol dehydrogenase</fullName>
    </submittedName>
</protein>
<dbReference type="FunFam" id="3.40.50.1970:FF:000003">
    <property type="entry name" value="Alcohol dehydrogenase, iron-containing"/>
    <property type="match status" value="1"/>
</dbReference>
<evidence type="ECO:0000256" key="1">
    <source>
        <dbReference type="ARBA" id="ARBA00007358"/>
    </source>
</evidence>
<sequence>MQNNNEINKLKEMVYDQVLDEVGLGHFYRFIMPEEVLVGPGCARKVGKEAAELGKTALLVTDRGIIDLHLHNSIIRSLEKEDIEIKIFDQVQSDPDDKIIKNGVKFAEENNVNFIIGLGGGSSLDAAKAISFMINNPLPISQYEGSNKIKNKGLPLIAITTTAGTGSEVSASTVVTDSSKNKKMVISSKYLVPQIAVIDAKLTVGLPASITAATGIDVLVHALEAYLSKDSMTISRALADHSIKYVMENLAQAVGNGNDIEARHRMCIASLMAGMAFSNVGLGACHATAHQLGTTYKIPHGVANAIMLPSVLRFNKMVSKKEIAELAHVVGARTEGLTTREAAEAVINEIELLISELNLPQTIREIGGKKENFKSMAEDALNDPTLSTNPRQANLEEIITIYENAF</sequence>
<dbReference type="FunFam" id="1.20.1090.10:FF:000001">
    <property type="entry name" value="Aldehyde-alcohol dehydrogenase"/>
    <property type="match status" value="1"/>
</dbReference>
<evidence type="ECO:0000259" key="4">
    <source>
        <dbReference type="Pfam" id="PF00465"/>
    </source>
</evidence>